<evidence type="ECO:0000256" key="2">
    <source>
        <dbReference type="ARBA" id="ARBA00008017"/>
    </source>
</evidence>
<evidence type="ECO:0000256" key="4">
    <source>
        <dbReference type="ARBA" id="ARBA00022989"/>
    </source>
</evidence>
<sequence>MMKFLETRVENLFLNLGLSAEVSASLRLFVFILLMLLIAVAAFYITKKLIVHYLYEFLKRTPLKWDDVIAEKKVFNNVAHIVPAFIIKLMAAGVFYNFETVLPVINRITDAYLIIVGSTIIVAFLKLFEFLLSSHETLRDKPISSYFQLIKIILYIVVAILALSVLLNKTPVYFLSAFGAMTAILLLVFKDTILGLVASVQMSSNDMIKVGDWIEMQKFGADGAVVAINLNTVKVQNFDKTITTIPTYHFITDSFKNWRGMQLSGGRRIKRSIFISADSIMFVSPEMRETFKKYHLIEDYVSGRQQEIEKYNKENNVNTEMLINGRRMTNIGVFRRYIEFYLKKHPGINKEMHIMVRQMAMESKGVPLEIYCFTNTVVWVDYESIQSDIFDHLLSAAKYFNLDIYQEPGSKDFAKAFA</sequence>
<comment type="similarity">
    <text evidence="2">Belongs to the MscS (TC 1.A.23) family.</text>
</comment>
<comment type="caution">
    <text evidence="9">The sequence shown here is derived from an EMBL/GenBank/DDBJ whole genome shotgun (WGS) entry which is preliminary data.</text>
</comment>
<feature type="transmembrane region" description="Helical" evidence="6">
    <location>
        <begin position="78"/>
        <end position="98"/>
    </location>
</feature>
<accession>A0ABT4UJ03</accession>
<dbReference type="PANTHER" id="PTHR30414:SF0">
    <property type="entry name" value="MINICONDUCTANCE MECHANOSENSITIVE CHANNEL YBDG"/>
    <property type="match status" value="1"/>
</dbReference>
<dbReference type="InterPro" id="IPR010920">
    <property type="entry name" value="LSM_dom_sf"/>
</dbReference>
<dbReference type="Pfam" id="PF00924">
    <property type="entry name" value="MS_channel_2nd"/>
    <property type="match status" value="1"/>
</dbReference>
<evidence type="ECO:0000259" key="8">
    <source>
        <dbReference type="Pfam" id="PF21082"/>
    </source>
</evidence>
<feature type="transmembrane region" description="Helical" evidence="6">
    <location>
        <begin position="110"/>
        <end position="128"/>
    </location>
</feature>
<proteinExistence type="inferred from homology"/>
<evidence type="ECO:0000259" key="7">
    <source>
        <dbReference type="Pfam" id="PF00924"/>
    </source>
</evidence>
<dbReference type="InterPro" id="IPR049278">
    <property type="entry name" value="MS_channel_C"/>
</dbReference>
<comment type="subcellular location">
    <subcellularLocation>
        <location evidence="1">Endomembrane system</location>
        <topology evidence="1">Multi-pass membrane protein</topology>
    </subcellularLocation>
</comment>
<gene>
    <name evidence="9" type="ORF">O3P16_08350</name>
</gene>
<organism evidence="9 10">
    <name type="scientific">Polluticaenibacter yanchengensis</name>
    <dbReference type="NCBI Taxonomy" id="3014562"/>
    <lineage>
        <taxon>Bacteria</taxon>
        <taxon>Pseudomonadati</taxon>
        <taxon>Bacteroidota</taxon>
        <taxon>Chitinophagia</taxon>
        <taxon>Chitinophagales</taxon>
        <taxon>Chitinophagaceae</taxon>
        <taxon>Polluticaenibacter</taxon>
    </lineage>
</organism>
<feature type="domain" description="Mechanosensitive ion channel MscS C-terminal" evidence="8">
    <location>
        <begin position="342"/>
        <end position="396"/>
    </location>
</feature>
<dbReference type="Gene3D" id="2.30.30.60">
    <property type="match status" value="1"/>
</dbReference>
<evidence type="ECO:0000256" key="6">
    <source>
        <dbReference type="SAM" id="Phobius"/>
    </source>
</evidence>
<protein>
    <submittedName>
        <fullName evidence="9">Mechanosensitive ion channel</fullName>
    </submittedName>
</protein>
<evidence type="ECO:0000313" key="10">
    <source>
        <dbReference type="Proteomes" id="UP001210231"/>
    </source>
</evidence>
<reference evidence="9 10" key="1">
    <citation type="submission" date="2022-12" db="EMBL/GenBank/DDBJ databases">
        <title>Chitinophagaceae gen. sp. nov., a new member of the family Chitinophagaceae, isolated from soil in a chemical factory.</title>
        <authorList>
            <person name="Ke Z."/>
        </authorList>
    </citation>
    <scope>NUCLEOTIDE SEQUENCE [LARGE SCALE GENOMIC DNA]</scope>
    <source>
        <strain evidence="9 10">LY-5</strain>
    </source>
</reference>
<name>A0ABT4UJ03_9BACT</name>
<dbReference type="Proteomes" id="UP001210231">
    <property type="component" value="Unassembled WGS sequence"/>
</dbReference>
<feature type="transmembrane region" description="Helical" evidence="6">
    <location>
        <begin position="149"/>
        <end position="167"/>
    </location>
</feature>
<evidence type="ECO:0000313" key="9">
    <source>
        <dbReference type="EMBL" id="MDA3614816.1"/>
    </source>
</evidence>
<keyword evidence="10" id="KW-1185">Reference proteome</keyword>
<dbReference type="RefSeq" id="WP_407031142.1">
    <property type="nucleotide sequence ID" value="NZ_JAQGEF010000008.1"/>
</dbReference>
<feature type="domain" description="Mechanosensitive ion channel MscS" evidence="7">
    <location>
        <begin position="191"/>
        <end position="259"/>
    </location>
</feature>
<keyword evidence="5 6" id="KW-0472">Membrane</keyword>
<keyword evidence="3 6" id="KW-0812">Transmembrane</keyword>
<dbReference type="SUPFAM" id="SSF50182">
    <property type="entry name" value="Sm-like ribonucleoproteins"/>
    <property type="match status" value="1"/>
</dbReference>
<evidence type="ECO:0000256" key="3">
    <source>
        <dbReference type="ARBA" id="ARBA00022692"/>
    </source>
</evidence>
<keyword evidence="4 6" id="KW-1133">Transmembrane helix</keyword>
<evidence type="ECO:0000256" key="1">
    <source>
        <dbReference type="ARBA" id="ARBA00004127"/>
    </source>
</evidence>
<dbReference type="InterPro" id="IPR023408">
    <property type="entry name" value="MscS_beta-dom_sf"/>
</dbReference>
<dbReference type="InterPro" id="IPR030192">
    <property type="entry name" value="YbdG"/>
</dbReference>
<dbReference type="Pfam" id="PF21082">
    <property type="entry name" value="MS_channel_3rd"/>
    <property type="match status" value="1"/>
</dbReference>
<feature type="transmembrane region" description="Helical" evidence="6">
    <location>
        <begin position="24"/>
        <end position="45"/>
    </location>
</feature>
<evidence type="ECO:0000256" key="5">
    <source>
        <dbReference type="ARBA" id="ARBA00023136"/>
    </source>
</evidence>
<feature type="transmembrane region" description="Helical" evidence="6">
    <location>
        <begin position="173"/>
        <end position="198"/>
    </location>
</feature>
<dbReference type="InterPro" id="IPR006685">
    <property type="entry name" value="MscS_channel_2nd"/>
</dbReference>
<dbReference type="EMBL" id="JAQGEF010000008">
    <property type="protein sequence ID" value="MDA3614816.1"/>
    <property type="molecule type" value="Genomic_DNA"/>
</dbReference>
<dbReference type="PANTHER" id="PTHR30414">
    <property type="entry name" value="MINICONDUCTANCE MECHANOSENSITIVE CHANNEL YBDG"/>
    <property type="match status" value="1"/>
</dbReference>